<dbReference type="PANTHER" id="PTHR11941:SF84">
    <property type="entry name" value="ENOYL-COA DELTA ISOMERASE 1, PEROXISOMAL"/>
    <property type="match status" value="1"/>
</dbReference>
<gene>
    <name evidence="1" type="ORF">RGQ29_028965</name>
</gene>
<proteinExistence type="predicted"/>
<dbReference type="EMBL" id="JAXUIC010000008">
    <property type="protein sequence ID" value="KAK4579102.1"/>
    <property type="molecule type" value="Genomic_DNA"/>
</dbReference>
<organism evidence="1 2">
    <name type="scientific">Quercus rubra</name>
    <name type="common">Northern red oak</name>
    <name type="synonym">Quercus borealis</name>
    <dbReference type="NCBI Taxonomy" id="3512"/>
    <lineage>
        <taxon>Eukaryota</taxon>
        <taxon>Viridiplantae</taxon>
        <taxon>Streptophyta</taxon>
        <taxon>Embryophyta</taxon>
        <taxon>Tracheophyta</taxon>
        <taxon>Spermatophyta</taxon>
        <taxon>Magnoliopsida</taxon>
        <taxon>eudicotyledons</taxon>
        <taxon>Gunneridae</taxon>
        <taxon>Pentapetalae</taxon>
        <taxon>rosids</taxon>
        <taxon>fabids</taxon>
        <taxon>Fagales</taxon>
        <taxon>Fagaceae</taxon>
        <taxon>Quercus</taxon>
    </lineage>
</organism>
<dbReference type="AlphaFoldDB" id="A0AAN7ETC5"/>
<dbReference type="PANTHER" id="PTHR11941">
    <property type="entry name" value="ENOYL-COA HYDRATASE-RELATED"/>
    <property type="match status" value="1"/>
</dbReference>
<dbReference type="SUPFAM" id="SSF52096">
    <property type="entry name" value="ClpP/crotonase"/>
    <property type="match status" value="1"/>
</dbReference>
<sequence length="208" mass="23403">MCMLEKRGKIFILTIIGSNEDRLNPTLIDAIQSTLHRVQAKSTSFSALITTTQVKFFFNGFDLAWDGTSKTCIELMNPKLQSLPHLRHDHILMRSDRGFLYMSSLDIKLVIMHWFIAFVECKIGSPVAWHAVVLMAAKITAKQAIELGIIDLAHDGVDETVDSAVRLDEELVRRGWDGYVYGQNCMRLFAKVLDEIALDTTDVVFGIG</sequence>
<reference evidence="1 2" key="1">
    <citation type="journal article" date="2023" name="G3 (Bethesda)">
        <title>A haplotype-resolved chromosome-scale genome for Quercus rubra L. provides insights into the genetics of adaptive traits for red oak species.</title>
        <authorList>
            <person name="Kapoor B."/>
            <person name="Jenkins J."/>
            <person name="Schmutz J."/>
            <person name="Zhebentyayeva T."/>
            <person name="Kuelheim C."/>
            <person name="Coggeshall M."/>
            <person name="Heim C."/>
            <person name="Lasky J.R."/>
            <person name="Leites L."/>
            <person name="Islam-Faridi N."/>
            <person name="Romero-Severson J."/>
            <person name="DeLeo V.L."/>
            <person name="Lucas S.M."/>
            <person name="Lazic D."/>
            <person name="Gailing O."/>
            <person name="Carlson J."/>
            <person name="Staton M."/>
        </authorList>
    </citation>
    <scope>NUCLEOTIDE SEQUENCE [LARGE SCALE GENOMIC DNA]</scope>
    <source>
        <strain evidence="1">Pseudo-F2</strain>
    </source>
</reference>
<dbReference type="InterPro" id="IPR029045">
    <property type="entry name" value="ClpP/crotonase-like_dom_sf"/>
</dbReference>
<keyword evidence="2" id="KW-1185">Reference proteome</keyword>
<evidence type="ECO:0000313" key="2">
    <source>
        <dbReference type="Proteomes" id="UP001324115"/>
    </source>
</evidence>
<comment type="caution">
    <text evidence="1">The sequence shown here is derived from an EMBL/GenBank/DDBJ whole genome shotgun (WGS) entry which is preliminary data.</text>
</comment>
<dbReference type="GO" id="GO:0004165">
    <property type="term" value="F:delta(3)-delta(2)-enoyl-CoA isomerase activity"/>
    <property type="evidence" value="ECO:0007669"/>
    <property type="project" value="TreeGrafter"/>
</dbReference>
<evidence type="ECO:0000313" key="1">
    <source>
        <dbReference type="EMBL" id="KAK4579102.1"/>
    </source>
</evidence>
<protein>
    <submittedName>
        <fullName evidence="1">Uncharacterized protein</fullName>
    </submittedName>
</protein>
<accession>A0AAN7ETC5</accession>
<name>A0AAN7ETC5_QUERU</name>
<dbReference type="Proteomes" id="UP001324115">
    <property type="component" value="Unassembled WGS sequence"/>
</dbReference>
<dbReference type="GO" id="GO:0006635">
    <property type="term" value="P:fatty acid beta-oxidation"/>
    <property type="evidence" value="ECO:0007669"/>
    <property type="project" value="TreeGrafter"/>
</dbReference>
<dbReference type="GO" id="GO:0005777">
    <property type="term" value="C:peroxisome"/>
    <property type="evidence" value="ECO:0007669"/>
    <property type="project" value="TreeGrafter"/>
</dbReference>